<dbReference type="Pfam" id="PF00535">
    <property type="entry name" value="Glycos_transf_2"/>
    <property type="match status" value="1"/>
</dbReference>
<dbReference type="SUPFAM" id="SSF53448">
    <property type="entry name" value="Nucleotide-diphospho-sugar transferases"/>
    <property type="match status" value="1"/>
</dbReference>
<reference evidence="2 3" key="1">
    <citation type="submission" date="2022-05" db="EMBL/GenBank/DDBJ databases">
        <authorList>
            <person name="Park J.-S."/>
        </authorList>
    </citation>
    <scope>NUCLEOTIDE SEQUENCE [LARGE SCALE GENOMIC DNA]</scope>
    <source>
        <strain evidence="2 3">2012CJ35-5</strain>
    </source>
</reference>
<dbReference type="Gene3D" id="3.90.550.10">
    <property type="entry name" value="Spore Coat Polysaccharide Biosynthesis Protein SpsA, Chain A"/>
    <property type="match status" value="1"/>
</dbReference>
<dbReference type="RefSeq" id="WP_249657474.1">
    <property type="nucleotide sequence ID" value="NZ_JAMFMA010000002.1"/>
</dbReference>
<feature type="domain" description="Glycosyltransferase 2-like" evidence="1">
    <location>
        <begin position="5"/>
        <end position="135"/>
    </location>
</feature>
<dbReference type="PANTHER" id="PTHR22916">
    <property type="entry name" value="GLYCOSYLTRANSFERASE"/>
    <property type="match status" value="1"/>
</dbReference>
<comment type="caution">
    <text evidence="2">The sequence shown here is derived from an EMBL/GenBank/DDBJ whole genome shotgun (WGS) entry which is preliminary data.</text>
</comment>
<gene>
    <name evidence="2" type="ORF">M3P19_09725</name>
</gene>
<dbReference type="EMBL" id="JAMFMA010000002">
    <property type="protein sequence ID" value="MCL6274289.1"/>
    <property type="molecule type" value="Genomic_DNA"/>
</dbReference>
<evidence type="ECO:0000313" key="3">
    <source>
        <dbReference type="Proteomes" id="UP001203607"/>
    </source>
</evidence>
<name>A0ABT0PSC2_9FLAO</name>
<dbReference type="InterPro" id="IPR029044">
    <property type="entry name" value="Nucleotide-diphossugar_trans"/>
</dbReference>
<proteinExistence type="predicted"/>
<evidence type="ECO:0000259" key="1">
    <source>
        <dbReference type="Pfam" id="PF00535"/>
    </source>
</evidence>
<sequence length="247" mass="28738">MKLVSIITPVYNSEKYLKQNIDSVRAQTYSNWEQIFVDDCSTDNSAVIIQSHKKEDDRIKYYCLNQNSGAGVARNKAIENASGKYIAFLDSDDLWHPKKLELQIKFMEEKGCPFSFTAYQLVNESGNKINKTIKTPSQITYKRALYKNPIGCLTAVYDIDFFGKQYMPNIRKRQDFALWLKLLKKSDAYGLEKVLASYRTGNQSISSNKMDLIKYEWRVYRELENLSFVKSSFYLVSAIFLKLKSYF</sequence>
<dbReference type="InterPro" id="IPR001173">
    <property type="entry name" value="Glyco_trans_2-like"/>
</dbReference>
<dbReference type="CDD" id="cd00761">
    <property type="entry name" value="Glyco_tranf_GTA_type"/>
    <property type="match status" value="1"/>
</dbReference>
<organism evidence="2 3">
    <name type="scientific">Flagellimonas spongiicola</name>
    <dbReference type="NCBI Taxonomy" id="2942208"/>
    <lineage>
        <taxon>Bacteria</taxon>
        <taxon>Pseudomonadati</taxon>
        <taxon>Bacteroidota</taxon>
        <taxon>Flavobacteriia</taxon>
        <taxon>Flavobacteriales</taxon>
        <taxon>Flavobacteriaceae</taxon>
        <taxon>Flagellimonas</taxon>
    </lineage>
</organism>
<dbReference type="PANTHER" id="PTHR22916:SF3">
    <property type="entry name" value="UDP-GLCNAC:BETAGAL BETA-1,3-N-ACETYLGLUCOSAMINYLTRANSFERASE-LIKE PROTEIN 1"/>
    <property type="match status" value="1"/>
</dbReference>
<accession>A0ABT0PSC2</accession>
<protein>
    <submittedName>
        <fullName evidence="2">Glycosyltransferase</fullName>
    </submittedName>
</protein>
<keyword evidence="3" id="KW-1185">Reference proteome</keyword>
<evidence type="ECO:0000313" key="2">
    <source>
        <dbReference type="EMBL" id="MCL6274289.1"/>
    </source>
</evidence>
<dbReference type="Proteomes" id="UP001203607">
    <property type="component" value="Unassembled WGS sequence"/>
</dbReference>